<reference evidence="2 3" key="1">
    <citation type="submission" date="2019-03" db="EMBL/GenBank/DDBJ databases">
        <title>Genomics of glacier-inhabiting Cryobacterium strains.</title>
        <authorList>
            <person name="Liu Q."/>
            <person name="Xin Y.-H."/>
        </authorList>
    </citation>
    <scope>NUCLEOTIDE SEQUENCE [LARGE SCALE GENOMIC DNA]</scope>
    <source>
        <strain evidence="2 3">MDB1-5</strain>
    </source>
</reference>
<keyword evidence="1" id="KW-0812">Transmembrane</keyword>
<evidence type="ECO:0008006" key="4">
    <source>
        <dbReference type="Google" id="ProtNLM"/>
    </source>
</evidence>
<feature type="transmembrane region" description="Helical" evidence="1">
    <location>
        <begin position="425"/>
        <end position="449"/>
    </location>
</feature>
<dbReference type="SUPFAM" id="SSF53474">
    <property type="entry name" value="alpha/beta-Hydrolases"/>
    <property type="match status" value="1"/>
</dbReference>
<organism evidence="2 3">
    <name type="scientific">Cryobacterium glucosi</name>
    <dbReference type="NCBI Taxonomy" id="1259175"/>
    <lineage>
        <taxon>Bacteria</taxon>
        <taxon>Bacillati</taxon>
        <taxon>Actinomycetota</taxon>
        <taxon>Actinomycetes</taxon>
        <taxon>Micrococcales</taxon>
        <taxon>Microbacteriaceae</taxon>
        <taxon>Cryobacterium</taxon>
    </lineage>
</organism>
<dbReference type="EMBL" id="SOFS01000015">
    <property type="protein sequence ID" value="TFC21866.1"/>
    <property type="molecule type" value="Genomic_DNA"/>
</dbReference>
<comment type="caution">
    <text evidence="2">The sequence shown here is derived from an EMBL/GenBank/DDBJ whole genome shotgun (WGS) entry which is preliminary data.</text>
</comment>
<protein>
    <recommendedName>
        <fullName evidence="4">Alpha/beta hydrolase</fullName>
    </recommendedName>
</protein>
<feature type="transmembrane region" description="Helical" evidence="1">
    <location>
        <begin position="102"/>
        <end position="124"/>
    </location>
</feature>
<evidence type="ECO:0000313" key="2">
    <source>
        <dbReference type="EMBL" id="TFC21866.1"/>
    </source>
</evidence>
<feature type="transmembrane region" description="Helical" evidence="1">
    <location>
        <begin position="130"/>
        <end position="158"/>
    </location>
</feature>
<feature type="transmembrane region" description="Helical" evidence="1">
    <location>
        <begin position="469"/>
        <end position="490"/>
    </location>
</feature>
<evidence type="ECO:0000313" key="3">
    <source>
        <dbReference type="Proteomes" id="UP000297604"/>
    </source>
</evidence>
<keyword evidence="1" id="KW-0472">Membrane</keyword>
<feature type="transmembrane region" description="Helical" evidence="1">
    <location>
        <begin position="496"/>
        <end position="517"/>
    </location>
</feature>
<name>A0ABY2IPL4_9MICO</name>
<gene>
    <name evidence="2" type="ORF">E3O46_06605</name>
</gene>
<dbReference type="Proteomes" id="UP000297604">
    <property type="component" value="Unassembled WGS sequence"/>
</dbReference>
<evidence type="ECO:0000256" key="1">
    <source>
        <dbReference type="SAM" id="Phobius"/>
    </source>
</evidence>
<accession>A0ABY2IPL4</accession>
<dbReference type="RefSeq" id="WP_134561362.1">
    <property type="nucleotide sequence ID" value="NZ_SOFS01000015.1"/>
</dbReference>
<dbReference type="InterPro" id="IPR029058">
    <property type="entry name" value="AB_hydrolase_fold"/>
</dbReference>
<proteinExistence type="predicted"/>
<keyword evidence="1" id="KW-1133">Transmembrane helix</keyword>
<sequence>MGNTVGLLLVHGIGKQAPGSTLADMGDPFLGWLRTWSRGHGGDFDLSTISDDPTTPRHIEGTWSCENDEAKVVVAECWWAESFAPPPLTQVLAWMPGMMYRVIWRWTHFTWGLLLLFLALLSFFLPGEWWWIAAVTLGLAVALVLAVPLLILIAYVLLQLLPWGRRSTLKFADWLTTAAGDALVLRSSETKFSAMRSRCLSDLQWIAEKCDRVIVIAHSQGSVIAVETLAATTDPRCDFLVTVGSALRLLQLPGRDPVARLRARRPETRWINIYSQLDPVSAGQISNSNYPIELIAQNSGSPLSAHTTYFKNTEGFLSVLLAVVADAARSNGNEDETAGSPVNRVFTEAEEQEFALAVELRELRSAMRMVCRWLSLAATPGITLLLQEGQWPALVSDFLAVAWFIPGWLRDYLSGVLNQQLGETFSAAVCGLTLAVVYQAIFTGGVFRWWDRLAARGLAVGTPAAGTRLASGVLSAALAPLAIAAIYGVIASGSDAPWAILSAVVAGLYPLAVVALVTSLQRESALRGHTESEDESEYEAFLFGEFRPVFPAFRTKLSNLPEVLNRERKRPERETILALEAKLAASVSGVRADSGGIKLSDDAVAALIPVRFLPRRNANKSFFLHQNDEDNAPYFTIDLHLRSADVFVFMEARLDAPDGTADPQTYNYYLLRRTEVASVGEAAPGSFLSRDVTRASLVDVGAGPLRWEDLQRRLGDAATVTEGGLPGE</sequence>
<dbReference type="Gene3D" id="3.40.50.1820">
    <property type="entry name" value="alpha/beta hydrolase"/>
    <property type="match status" value="1"/>
</dbReference>
<keyword evidence="3" id="KW-1185">Reference proteome</keyword>